<comment type="caution">
    <text evidence="2">The sequence shown here is derived from an EMBL/GenBank/DDBJ whole genome shotgun (WGS) entry which is preliminary data.</text>
</comment>
<feature type="compositionally biased region" description="Basic and acidic residues" evidence="1">
    <location>
        <begin position="52"/>
        <end position="62"/>
    </location>
</feature>
<proteinExistence type="predicted"/>
<evidence type="ECO:0000313" key="3">
    <source>
        <dbReference type="Proteomes" id="UP000437709"/>
    </source>
</evidence>
<keyword evidence="3" id="KW-1185">Reference proteome</keyword>
<protein>
    <submittedName>
        <fullName evidence="2">Uncharacterized protein</fullName>
    </submittedName>
</protein>
<feature type="region of interest" description="Disordered" evidence="1">
    <location>
        <begin position="1"/>
        <end position="40"/>
    </location>
</feature>
<sequence>MRRHLPGGRGARADPPYRRHMDRPAARRVGQRRGRRGGAFPRRHLALVRSRSSGDRTCERSARRPACRL</sequence>
<dbReference type="EMBL" id="WHPC01000008">
    <property type="protein sequence ID" value="MPV36201.1"/>
    <property type="molecule type" value="Genomic_DNA"/>
</dbReference>
<dbReference type="Proteomes" id="UP000437709">
    <property type="component" value="Unassembled WGS sequence"/>
</dbReference>
<accession>A0A6N7EFN4</accession>
<evidence type="ECO:0000313" key="2">
    <source>
        <dbReference type="EMBL" id="MPV36201.1"/>
    </source>
</evidence>
<reference evidence="2 3" key="1">
    <citation type="submission" date="2019-10" db="EMBL/GenBank/DDBJ databases">
        <title>Georgenia wutianyii sp. nov. and Georgenia yuyongxinii sp. nov. isolated from plateau pika (Ochotona curzoniae) in the Qinghai-Tibet plateau of China.</title>
        <authorList>
            <person name="Tian Z."/>
        </authorList>
    </citation>
    <scope>NUCLEOTIDE SEQUENCE [LARGE SCALE GENOMIC DNA]</scope>
    <source>
        <strain evidence="2 3">JCM 19765</strain>
    </source>
</reference>
<dbReference type="AlphaFoldDB" id="A0A6N7EFN4"/>
<gene>
    <name evidence="2" type="ORF">GB881_03920</name>
</gene>
<feature type="region of interest" description="Disordered" evidence="1">
    <location>
        <begin position="50"/>
        <end position="69"/>
    </location>
</feature>
<evidence type="ECO:0000256" key="1">
    <source>
        <dbReference type="SAM" id="MobiDB-lite"/>
    </source>
</evidence>
<organism evidence="2 3">
    <name type="scientific">Georgenia subflava</name>
    <dbReference type="NCBI Taxonomy" id="1622177"/>
    <lineage>
        <taxon>Bacteria</taxon>
        <taxon>Bacillati</taxon>
        <taxon>Actinomycetota</taxon>
        <taxon>Actinomycetes</taxon>
        <taxon>Micrococcales</taxon>
        <taxon>Bogoriellaceae</taxon>
        <taxon>Georgenia</taxon>
    </lineage>
</organism>
<name>A0A6N7EFN4_9MICO</name>
<feature type="compositionally biased region" description="Basic and acidic residues" evidence="1">
    <location>
        <begin position="11"/>
        <end position="25"/>
    </location>
</feature>
<feature type="compositionally biased region" description="Basic residues" evidence="1">
    <location>
        <begin position="29"/>
        <end position="40"/>
    </location>
</feature>